<evidence type="ECO:0000259" key="16">
    <source>
        <dbReference type="Pfam" id="PF00346"/>
    </source>
</evidence>
<evidence type="ECO:0000256" key="9">
    <source>
        <dbReference type="ARBA" id="ARBA00023027"/>
    </source>
</evidence>
<dbReference type="SUPFAM" id="SSF143243">
    <property type="entry name" value="Nqo5-like"/>
    <property type="match status" value="1"/>
</dbReference>
<dbReference type="InterPro" id="IPR023062">
    <property type="entry name" value="NADH_DH_suCD"/>
</dbReference>
<dbReference type="GO" id="GO:0030964">
    <property type="term" value="C:NADH dehydrogenase complex"/>
    <property type="evidence" value="ECO:0007669"/>
    <property type="project" value="InterPro"/>
</dbReference>
<evidence type="ECO:0000313" key="18">
    <source>
        <dbReference type="Proteomes" id="UP000199615"/>
    </source>
</evidence>
<keyword evidence="18" id="KW-1185">Reference proteome</keyword>
<dbReference type="InterPro" id="IPR037232">
    <property type="entry name" value="NADH_quin_OxRdtase_su_C/D-like"/>
</dbReference>
<dbReference type="GO" id="GO:0048038">
    <property type="term" value="F:quinone binding"/>
    <property type="evidence" value="ECO:0007669"/>
    <property type="project" value="UniProtKB-KW"/>
</dbReference>
<evidence type="ECO:0000256" key="1">
    <source>
        <dbReference type="ARBA" id="ARBA00002378"/>
    </source>
</evidence>
<proteinExistence type="inferred from homology"/>
<evidence type="ECO:0000256" key="10">
    <source>
        <dbReference type="ARBA" id="ARBA00023075"/>
    </source>
</evidence>
<dbReference type="InterPro" id="IPR022885">
    <property type="entry name" value="NDH1_su_D/H"/>
</dbReference>
<reference evidence="18" key="1">
    <citation type="submission" date="2016-10" db="EMBL/GenBank/DDBJ databases">
        <authorList>
            <person name="Varghese N."/>
            <person name="Submissions S."/>
        </authorList>
    </citation>
    <scope>NUCLEOTIDE SEQUENCE [LARGE SCALE GENOMIC DNA]</scope>
    <source>
        <strain evidence="18">DSM 123</strain>
    </source>
</reference>
<dbReference type="EC" id="7.1.1.-" evidence="14"/>
<dbReference type="PANTHER" id="PTHR11993">
    <property type="entry name" value="NADH-UBIQUINONE OXIDOREDUCTASE 49 KDA SUBUNIT"/>
    <property type="match status" value="1"/>
</dbReference>
<keyword evidence="4 14" id="KW-0813">Transport</keyword>
<dbReference type="InterPro" id="IPR029014">
    <property type="entry name" value="NiFe-Hase_large"/>
</dbReference>
<evidence type="ECO:0000256" key="13">
    <source>
        <dbReference type="ARBA" id="ARBA00047712"/>
    </source>
</evidence>
<keyword evidence="12 14" id="KW-0511">Multifunctional enzyme</keyword>
<dbReference type="NCBIfam" id="NF004739">
    <property type="entry name" value="PRK06075.1"/>
    <property type="match status" value="1"/>
</dbReference>
<dbReference type="RefSeq" id="WP_092682172.1">
    <property type="nucleotide sequence ID" value="NZ_FODT01000002.1"/>
</dbReference>
<evidence type="ECO:0000259" key="15">
    <source>
        <dbReference type="Pfam" id="PF00329"/>
    </source>
</evidence>
<feature type="region of interest" description="NADH dehydrogenase I subunit C" evidence="14">
    <location>
        <begin position="1"/>
        <end position="172"/>
    </location>
</feature>
<name>A0A1H8NZG5_9BRAD</name>
<sequence length="581" mass="65445">MSGTDFVSELSARFGDAVLGEQITRERFPTVWIRPEASAAVHRFLKHEVDRPFRMLVDLWAIDETARKHREGQPPSGITIASHLMSHERNADIRLKIALDAEYPSTKSIAGVFPNAAWYEREAYDMFGVEFELQPHSQRILLPPGWEGHPMRKTQPGRATERPLFNMTAALFDAKEHALAADPEKFGLPTHRDGVELMILNYGPHSMATHGVFRIVLALDGEEIVAARPDIGFHHRGAEKMAERQTWHSFLPYTDRVDYLGGVMGEMPYLQAVEKACGITVPDRALMVRVMLSEIFRIMNHLLFYGTMAQDTGAMSPVFYMFVDRERAYRVIESITGARMHPGFFRIGGLSMDLPQGWDGLVREFLDWMPSRLDDYEGMVLRNEIFRARTKGVGAYDTAMALDWGVTGPGLRATGYAWDVRKARPYAGFENFDFEIPVGVNGDCFDRTVVRVEEIRQSLKIIRQCVDNMPSGPIKADHPLTTPPPRERMLHDIETMIHHFVGASWGPVLPAGEYTGQVETVRGLTQFALISDGEPSSYRTRIRTPSFAHLQMISAVAPGMMVADLVAFLGSIDYVMSDVDR</sequence>
<evidence type="ECO:0000256" key="3">
    <source>
        <dbReference type="ARBA" id="ARBA00010019"/>
    </source>
</evidence>
<evidence type="ECO:0000256" key="14">
    <source>
        <dbReference type="HAMAP-Rule" id="MF_01359"/>
    </source>
</evidence>
<keyword evidence="7 14" id="KW-0874">Quinone</keyword>
<keyword evidence="6" id="KW-0997">Cell inner membrane</keyword>
<dbReference type="HAMAP" id="MF_01358">
    <property type="entry name" value="NDH1_NuoD"/>
    <property type="match status" value="1"/>
</dbReference>
<keyword evidence="10 14" id="KW-0830">Ubiquinone</keyword>
<comment type="similarity">
    <text evidence="3 14">In the C-terminal section; belongs to the complex I 49 kDa subunit family.</text>
</comment>
<dbReference type="GO" id="GO:0008137">
    <property type="term" value="F:NADH dehydrogenase (ubiquinone) activity"/>
    <property type="evidence" value="ECO:0007669"/>
    <property type="project" value="InterPro"/>
</dbReference>
<dbReference type="HAMAP" id="MF_01359">
    <property type="entry name" value="NDH1_NuoCD_1"/>
    <property type="match status" value="1"/>
</dbReference>
<dbReference type="Gene3D" id="1.10.645.10">
    <property type="entry name" value="Cytochrome-c3 Hydrogenase, chain B"/>
    <property type="match status" value="1"/>
</dbReference>
<evidence type="ECO:0000256" key="6">
    <source>
        <dbReference type="ARBA" id="ARBA00022519"/>
    </source>
</evidence>
<evidence type="ECO:0000256" key="8">
    <source>
        <dbReference type="ARBA" id="ARBA00022967"/>
    </source>
</evidence>
<comment type="subcellular location">
    <subcellularLocation>
        <location evidence="2">Cell inner membrane</location>
        <topology evidence="2">Peripheral membrane protein</topology>
    </subcellularLocation>
    <subcellularLocation>
        <location evidence="14">Cell membrane</location>
        <topology evidence="14">Peripheral membrane protein</topology>
        <orientation evidence="14">Cytoplasmic side</orientation>
    </subcellularLocation>
</comment>
<evidence type="ECO:0000256" key="2">
    <source>
        <dbReference type="ARBA" id="ARBA00004417"/>
    </source>
</evidence>
<feature type="domain" description="NADH-quinone oxidoreductase subunit D" evidence="16">
    <location>
        <begin position="311"/>
        <end position="581"/>
    </location>
</feature>
<dbReference type="PANTHER" id="PTHR11993:SF45">
    <property type="entry name" value="NADH-QUINONE OXIDOREDUCTASE SUBUNIT C_D"/>
    <property type="match status" value="1"/>
</dbReference>
<dbReference type="OrthoDB" id="9801496at2"/>
<keyword evidence="5 14" id="KW-1003">Cell membrane</keyword>
<keyword evidence="11 14" id="KW-0472">Membrane</keyword>
<dbReference type="GO" id="GO:0051287">
    <property type="term" value="F:NAD binding"/>
    <property type="evidence" value="ECO:0007669"/>
    <property type="project" value="InterPro"/>
</dbReference>
<dbReference type="Pfam" id="PF00346">
    <property type="entry name" value="Complex1_49kDa"/>
    <property type="match status" value="1"/>
</dbReference>
<comment type="catalytic activity">
    <reaction evidence="13 14">
        <text>a quinone + NADH + 5 H(+)(in) = a quinol + NAD(+) + 4 H(+)(out)</text>
        <dbReference type="Rhea" id="RHEA:57888"/>
        <dbReference type="ChEBI" id="CHEBI:15378"/>
        <dbReference type="ChEBI" id="CHEBI:24646"/>
        <dbReference type="ChEBI" id="CHEBI:57540"/>
        <dbReference type="ChEBI" id="CHEBI:57945"/>
        <dbReference type="ChEBI" id="CHEBI:132124"/>
    </reaction>
</comment>
<evidence type="ECO:0000256" key="12">
    <source>
        <dbReference type="ARBA" id="ARBA00023268"/>
    </source>
</evidence>
<dbReference type="EMBL" id="FODT01000002">
    <property type="protein sequence ID" value="SEO35025.1"/>
    <property type="molecule type" value="Genomic_DNA"/>
</dbReference>
<dbReference type="Gene3D" id="3.30.460.80">
    <property type="entry name" value="NADH:ubiquinone oxidoreductase, 30kDa subunit"/>
    <property type="match status" value="1"/>
</dbReference>
<evidence type="ECO:0000256" key="5">
    <source>
        <dbReference type="ARBA" id="ARBA00022475"/>
    </source>
</evidence>
<protein>
    <recommendedName>
        <fullName evidence="14">NADH-quinone oxidoreductase subunit C/D</fullName>
        <ecNumber evidence="14">7.1.1.-</ecNumber>
    </recommendedName>
    <alternativeName>
        <fullName evidence="14">NADH dehydrogenase I subunit C/D</fullName>
    </alternativeName>
    <alternativeName>
        <fullName evidence="14">NDH-1 subunit C/D</fullName>
    </alternativeName>
</protein>
<dbReference type="InterPro" id="IPR014029">
    <property type="entry name" value="NADH_UbQ_OxRdtase_49kDa_CS"/>
</dbReference>
<feature type="domain" description="NADH:ubiquinone oxidoreductase 30kDa subunit" evidence="15">
    <location>
        <begin position="31"/>
        <end position="160"/>
    </location>
</feature>
<comment type="subunit">
    <text evidence="14">NDH-1 is composed of 13 different subunits. Subunits NuoB, CD, E, F, and G constitute the peripheral sector of the complex.</text>
</comment>
<evidence type="ECO:0000256" key="7">
    <source>
        <dbReference type="ARBA" id="ARBA00022719"/>
    </source>
</evidence>
<dbReference type="GO" id="GO:0005886">
    <property type="term" value="C:plasma membrane"/>
    <property type="evidence" value="ECO:0007669"/>
    <property type="project" value="UniProtKB-SubCell"/>
</dbReference>
<feature type="region of interest" description="NADH dehydrogenase I subunit D" evidence="14">
    <location>
        <begin position="196"/>
        <end position="581"/>
    </location>
</feature>
<evidence type="ECO:0000313" key="17">
    <source>
        <dbReference type="EMBL" id="SEO35025.1"/>
    </source>
</evidence>
<dbReference type="InterPro" id="IPR001268">
    <property type="entry name" value="NADH_UbQ_OxRdtase_30kDa_su"/>
</dbReference>
<dbReference type="PROSITE" id="PS00535">
    <property type="entry name" value="COMPLEX1_49K"/>
    <property type="match status" value="1"/>
</dbReference>
<keyword evidence="8 14" id="KW-1278">Translocase</keyword>
<dbReference type="NCBIfam" id="NF008728">
    <property type="entry name" value="PRK11742.1"/>
    <property type="match status" value="1"/>
</dbReference>
<accession>A0A1H8NZG5</accession>
<dbReference type="Proteomes" id="UP000199615">
    <property type="component" value="Unassembled WGS sequence"/>
</dbReference>
<evidence type="ECO:0000256" key="4">
    <source>
        <dbReference type="ARBA" id="ARBA00022448"/>
    </source>
</evidence>
<organism evidence="17 18">
    <name type="scientific">Rhodopseudomonas pseudopalustris</name>
    <dbReference type="NCBI Taxonomy" id="1513892"/>
    <lineage>
        <taxon>Bacteria</taxon>
        <taxon>Pseudomonadati</taxon>
        <taxon>Pseudomonadota</taxon>
        <taxon>Alphaproteobacteria</taxon>
        <taxon>Hyphomicrobiales</taxon>
        <taxon>Nitrobacteraceae</taxon>
        <taxon>Rhodopseudomonas</taxon>
    </lineage>
</organism>
<dbReference type="GO" id="GO:0050136">
    <property type="term" value="F:NADH dehydrogenase (quinone) (non-electrogenic) activity"/>
    <property type="evidence" value="ECO:0007669"/>
    <property type="project" value="UniProtKB-UniRule"/>
</dbReference>
<dbReference type="Pfam" id="PF00329">
    <property type="entry name" value="Complex1_30kDa"/>
    <property type="match status" value="1"/>
</dbReference>
<dbReference type="SUPFAM" id="SSF56762">
    <property type="entry name" value="HydB/Nqo4-like"/>
    <property type="match status" value="1"/>
</dbReference>
<comment type="similarity">
    <text evidence="14">In the N-terminal section; belongs to the complex I 30 kDa subunit family.</text>
</comment>
<dbReference type="NCBIfam" id="TIGR01962">
    <property type="entry name" value="NuoD"/>
    <property type="match status" value="1"/>
</dbReference>
<evidence type="ECO:0000256" key="11">
    <source>
        <dbReference type="ARBA" id="ARBA00023136"/>
    </source>
</evidence>
<comment type="function">
    <text evidence="1 14">NDH-1 shuttles electrons from NADH, via FMN and iron-sulfur (Fe-S) centers, to quinones in the respiratory chain. The immediate electron acceptor for the enzyme in this species is believed to be ubiquinone. Couples the redox reaction to proton translocation (for every two electrons transferred, four hydrogen ions are translocated across the cytoplasmic membrane), and thus conserves the redox energy in a proton gradient.</text>
</comment>
<gene>
    <name evidence="14" type="primary">nuoC</name>
    <name evidence="14" type="synonym">nuoCD</name>
    <name evidence="14" type="synonym">nuoD</name>
    <name evidence="17" type="ORF">SAMN05444123_102343</name>
</gene>
<dbReference type="AlphaFoldDB" id="A0A1H8NZG5"/>
<dbReference type="InterPro" id="IPR001135">
    <property type="entry name" value="NADH_Q_OxRdtase_suD"/>
</dbReference>
<keyword evidence="9 14" id="KW-0520">NAD</keyword>